<proteinExistence type="predicted"/>
<keyword evidence="1" id="KW-1133">Transmembrane helix</keyword>
<reference evidence="2 3" key="1">
    <citation type="submission" date="2015-12" db="EMBL/GenBank/DDBJ databases">
        <title>The genome of Folsomia candida.</title>
        <authorList>
            <person name="Faddeeva A."/>
            <person name="Derks M.F."/>
            <person name="Anvar Y."/>
            <person name="Smit S."/>
            <person name="Van Straalen N."/>
            <person name="Roelofs D."/>
        </authorList>
    </citation>
    <scope>NUCLEOTIDE SEQUENCE [LARGE SCALE GENOMIC DNA]</scope>
    <source>
        <strain evidence="2 3">VU population</strain>
        <tissue evidence="2">Whole body</tissue>
    </source>
</reference>
<feature type="transmembrane region" description="Helical" evidence="1">
    <location>
        <begin position="48"/>
        <end position="68"/>
    </location>
</feature>
<dbReference type="AlphaFoldDB" id="A0A226DQ48"/>
<keyword evidence="3" id="KW-1185">Reference proteome</keyword>
<gene>
    <name evidence="2" type="ORF">Fcan01_18136</name>
</gene>
<dbReference type="Proteomes" id="UP000198287">
    <property type="component" value="Unassembled WGS sequence"/>
</dbReference>
<name>A0A226DQ48_FOLCA</name>
<dbReference type="EMBL" id="LNIX01000014">
    <property type="protein sequence ID" value="OXA46974.1"/>
    <property type="molecule type" value="Genomic_DNA"/>
</dbReference>
<evidence type="ECO:0000313" key="3">
    <source>
        <dbReference type="Proteomes" id="UP000198287"/>
    </source>
</evidence>
<sequence length="356" mass="40676">MLSEKALSFYHTMLRFGCLTHIVPYGWDIEKRRLVRASRIGKGIHYIHFTYITCLMIFSSVRLANSIFRPNWEIALFGKIVNAVMAGAFTFTFILLWHDEMMAFTNTLLEKLEQPPPTELSVREVVKTKSSLSRQVLIAVIHFTINPIAHAIVVPAAPCTQNYLSSLFHDCGYVGDHNFMPLIYDIPWFFCEWSCGWQDYISQIYSRTKIKSQRDGAIAHYRQVQLMTSLLNSVAGFYLRSFPSLLFIVLALLLYGCILLWADDIIANLIFPACGARCAFESMTPLAMAGRVNDESKALKREWKQWRGEPWVESFKRSCPNITCAAGSMYTFESTIIIVSLDNLNQLTCNLLIAFQ</sequence>
<evidence type="ECO:0000256" key="1">
    <source>
        <dbReference type="SAM" id="Phobius"/>
    </source>
</evidence>
<keyword evidence="1" id="KW-0812">Transmembrane</keyword>
<feature type="transmembrane region" description="Helical" evidence="1">
    <location>
        <begin position="136"/>
        <end position="157"/>
    </location>
</feature>
<feature type="transmembrane region" description="Helical" evidence="1">
    <location>
        <begin position="74"/>
        <end position="97"/>
    </location>
</feature>
<accession>A0A226DQ48</accession>
<feature type="transmembrane region" description="Helical" evidence="1">
    <location>
        <begin position="237"/>
        <end position="262"/>
    </location>
</feature>
<dbReference type="OrthoDB" id="8288835at2759"/>
<comment type="caution">
    <text evidence="2">The sequence shown here is derived from an EMBL/GenBank/DDBJ whole genome shotgun (WGS) entry which is preliminary data.</text>
</comment>
<organism evidence="2 3">
    <name type="scientific">Folsomia candida</name>
    <name type="common">Springtail</name>
    <dbReference type="NCBI Taxonomy" id="158441"/>
    <lineage>
        <taxon>Eukaryota</taxon>
        <taxon>Metazoa</taxon>
        <taxon>Ecdysozoa</taxon>
        <taxon>Arthropoda</taxon>
        <taxon>Hexapoda</taxon>
        <taxon>Collembola</taxon>
        <taxon>Entomobryomorpha</taxon>
        <taxon>Isotomoidea</taxon>
        <taxon>Isotomidae</taxon>
        <taxon>Proisotominae</taxon>
        <taxon>Folsomia</taxon>
    </lineage>
</organism>
<protein>
    <submittedName>
        <fullName evidence="2">Uncharacterized protein</fullName>
    </submittedName>
</protein>
<keyword evidence="1" id="KW-0472">Membrane</keyword>
<evidence type="ECO:0000313" key="2">
    <source>
        <dbReference type="EMBL" id="OXA46974.1"/>
    </source>
</evidence>